<feature type="compositionally biased region" description="Low complexity" evidence="10">
    <location>
        <begin position="308"/>
        <end position="318"/>
    </location>
</feature>
<evidence type="ECO:0000313" key="13">
    <source>
        <dbReference type="Proteomes" id="UP000663828"/>
    </source>
</evidence>
<dbReference type="AlphaFoldDB" id="A0A814CFV9"/>
<proteinExistence type="predicted"/>
<dbReference type="Gene3D" id="3.30.50.10">
    <property type="entry name" value="Erythroid Transcription Factor GATA-1, subunit A"/>
    <property type="match status" value="2"/>
</dbReference>
<evidence type="ECO:0000256" key="7">
    <source>
        <dbReference type="ARBA" id="ARBA00023163"/>
    </source>
</evidence>
<keyword evidence="3 9" id="KW-0863">Zinc-finger</keyword>
<feature type="compositionally biased region" description="Low complexity" evidence="10">
    <location>
        <begin position="30"/>
        <end position="42"/>
    </location>
</feature>
<dbReference type="GO" id="GO:0000981">
    <property type="term" value="F:DNA-binding transcription factor activity, RNA polymerase II-specific"/>
    <property type="evidence" value="ECO:0007669"/>
    <property type="project" value="TreeGrafter"/>
</dbReference>
<dbReference type="GO" id="GO:0045944">
    <property type="term" value="P:positive regulation of transcription by RNA polymerase II"/>
    <property type="evidence" value="ECO:0007669"/>
    <property type="project" value="TreeGrafter"/>
</dbReference>
<evidence type="ECO:0000256" key="9">
    <source>
        <dbReference type="PROSITE-ProRule" id="PRU00094"/>
    </source>
</evidence>
<dbReference type="Pfam" id="PF00320">
    <property type="entry name" value="GATA"/>
    <property type="match status" value="1"/>
</dbReference>
<comment type="caution">
    <text evidence="12">The sequence shown here is derived from an EMBL/GenBank/DDBJ whole genome shotgun (WGS) entry which is preliminary data.</text>
</comment>
<dbReference type="PROSITE" id="PS50114">
    <property type="entry name" value="GATA_ZN_FINGER_2"/>
    <property type="match status" value="2"/>
</dbReference>
<dbReference type="InterPro" id="IPR039355">
    <property type="entry name" value="Transcription_factor_GATA"/>
</dbReference>
<keyword evidence="6" id="KW-0238">DNA-binding</keyword>
<evidence type="ECO:0000256" key="2">
    <source>
        <dbReference type="ARBA" id="ARBA00022723"/>
    </source>
</evidence>
<evidence type="ECO:0000256" key="8">
    <source>
        <dbReference type="ARBA" id="ARBA00023242"/>
    </source>
</evidence>
<dbReference type="InterPro" id="IPR000679">
    <property type="entry name" value="Znf_GATA"/>
</dbReference>
<evidence type="ECO:0000256" key="4">
    <source>
        <dbReference type="ARBA" id="ARBA00022833"/>
    </source>
</evidence>
<dbReference type="FunFam" id="3.30.50.10:FF:000032">
    <property type="entry name" value="Transcription factor GATA-3"/>
    <property type="match status" value="1"/>
</dbReference>
<dbReference type="PRINTS" id="PR00619">
    <property type="entry name" value="GATAZNFINGER"/>
</dbReference>
<dbReference type="GO" id="GO:0000978">
    <property type="term" value="F:RNA polymerase II cis-regulatory region sequence-specific DNA binding"/>
    <property type="evidence" value="ECO:0007669"/>
    <property type="project" value="TreeGrafter"/>
</dbReference>
<dbReference type="GO" id="GO:0008270">
    <property type="term" value="F:zinc ion binding"/>
    <property type="evidence" value="ECO:0007669"/>
    <property type="project" value="UniProtKB-KW"/>
</dbReference>
<feature type="domain" description="GATA-type" evidence="11">
    <location>
        <begin position="217"/>
        <end position="274"/>
    </location>
</feature>
<keyword evidence="5" id="KW-0805">Transcription regulation</keyword>
<keyword evidence="2" id="KW-0479">Metal-binding</keyword>
<evidence type="ECO:0000313" key="12">
    <source>
        <dbReference type="EMBL" id="CAF0941535.1"/>
    </source>
</evidence>
<reference evidence="12" key="1">
    <citation type="submission" date="2021-02" db="EMBL/GenBank/DDBJ databases">
        <authorList>
            <person name="Nowell W R."/>
        </authorList>
    </citation>
    <scope>NUCLEOTIDE SEQUENCE</scope>
</reference>
<dbReference type="EMBL" id="CAJNOR010000536">
    <property type="protein sequence ID" value="CAF0941535.1"/>
    <property type="molecule type" value="Genomic_DNA"/>
</dbReference>
<evidence type="ECO:0000256" key="10">
    <source>
        <dbReference type="SAM" id="MobiDB-lite"/>
    </source>
</evidence>
<feature type="compositionally biased region" description="Polar residues" evidence="10">
    <location>
        <begin position="1"/>
        <end position="10"/>
    </location>
</feature>
<gene>
    <name evidence="12" type="ORF">XAT740_LOCUS10145</name>
</gene>
<evidence type="ECO:0000256" key="3">
    <source>
        <dbReference type="ARBA" id="ARBA00022771"/>
    </source>
</evidence>
<dbReference type="GO" id="GO:0045165">
    <property type="term" value="P:cell fate commitment"/>
    <property type="evidence" value="ECO:0007669"/>
    <property type="project" value="TreeGrafter"/>
</dbReference>
<dbReference type="PANTHER" id="PTHR10071">
    <property type="entry name" value="TRANSCRIPTION FACTOR GATA FAMILY MEMBER"/>
    <property type="match status" value="1"/>
</dbReference>
<evidence type="ECO:0000256" key="6">
    <source>
        <dbReference type="ARBA" id="ARBA00023125"/>
    </source>
</evidence>
<keyword evidence="8" id="KW-0539">Nucleus</keyword>
<feature type="region of interest" description="Disordered" evidence="10">
    <location>
        <begin position="381"/>
        <end position="405"/>
    </location>
</feature>
<evidence type="ECO:0000256" key="1">
    <source>
        <dbReference type="ARBA" id="ARBA00004123"/>
    </source>
</evidence>
<sequence>MSSTWAQNNEEPLVKSIIKNENADPEGEHSNQSNSTHTTSSSLVDDRQQTSAIDPVYAESTTLKNINIVSLDHSQSEQYVANNESPSFSNAFIRSDLQSYTDPIVYYGEGMIDPFQQNYAHLQQVLYSPSLSSLHPTSHLSYDDVARSRQLFCDNGTLQTWPSNEHQHYLAYQPTTIPNIAELAHFPSHQTDQAHFWQDAATGGTYMPCITTSCIDASNTHQCFICGITSVPLCRHDDTGHYCCNTCRLRYRADSSDRALQRHSQRTDDEDRTRSTAMDTSYSLPLSQSTTKMLSTLALQDTDRTHSTTKNNTCNNKSISETNNKRTLTNPRRSGLQCANCQTQTTTLWRRNSDGEPVCNACGLYYKLHHVARPLNMVKEGIQTRRRKQKSSNPIAPPKSKYNKQVNPLAAMKEAKTLELSRRHEIPKSIDDYQYGDLHLVHHSYASAFEQHQRYSSAQHLDMATNDFDAELYAREIVTSPNSPAGPTTMKNNEEQHLDAMTSINNNQS</sequence>
<feature type="domain" description="GATA-type" evidence="11">
    <location>
        <begin position="332"/>
        <end position="385"/>
    </location>
</feature>
<comment type="subcellular location">
    <subcellularLocation>
        <location evidence="1">Nucleus</location>
    </subcellularLocation>
</comment>
<keyword evidence="4" id="KW-0862">Zinc</keyword>
<dbReference type="SUPFAM" id="SSF57716">
    <property type="entry name" value="Glucocorticoid receptor-like (DNA-binding domain)"/>
    <property type="match status" value="1"/>
</dbReference>
<organism evidence="12 13">
    <name type="scientific">Adineta ricciae</name>
    <name type="common">Rotifer</name>
    <dbReference type="NCBI Taxonomy" id="249248"/>
    <lineage>
        <taxon>Eukaryota</taxon>
        <taxon>Metazoa</taxon>
        <taxon>Spiralia</taxon>
        <taxon>Gnathifera</taxon>
        <taxon>Rotifera</taxon>
        <taxon>Eurotatoria</taxon>
        <taxon>Bdelloidea</taxon>
        <taxon>Adinetida</taxon>
        <taxon>Adinetidae</taxon>
        <taxon>Adineta</taxon>
    </lineage>
</organism>
<feature type="compositionally biased region" description="Basic and acidic residues" evidence="10">
    <location>
        <begin position="258"/>
        <end position="274"/>
    </location>
</feature>
<dbReference type="PROSITE" id="PS00344">
    <property type="entry name" value="GATA_ZN_FINGER_1"/>
    <property type="match status" value="1"/>
</dbReference>
<evidence type="ECO:0000256" key="5">
    <source>
        <dbReference type="ARBA" id="ARBA00023015"/>
    </source>
</evidence>
<keyword evidence="7" id="KW-0804">Transcription</keyword>
<dbReference type="GO" id="GO:0005634">
    <property type="term" value="C:nucleus"/>
    <property type="evidence" value="ECO:0007669"/>
    <property type="project" value="UniProtKB-SubCell"/>
</dbReference>
<dbReference type="SMART" id="SM00401">
    <property type="entry name" value="ZnF_GATA"/>
    <property type="match status" value="2"/>
</dbReference>
<dbReference type="InterPro" id="IPR013088">
    <property type="entry name" value="Znf_NHR/GATA"/>
</dbReference>
<dbReference type="CDD" id="cd00202">
    <property type="entry name" value="ZnF_GATA"/>
    <property type="match status" value="1"/>
</dbReference>
<dbReference type="GO" id="GO:0000122">
    <property type="term" value="P:negative regulation of transcription by RNA polymerase II"/>
    <property type="evidence" value="ECO:0007669"/>
    <property type="project" value="TreeGrafter"/>
</dbReference>
<feature type="region of interest" description="Disordered" evidence="10">
    <location>
        <begin position="1"/>
        <end position="48"/>
    </location>
</feature>
<name>A0A814CFV9_ADIRI</name>
<dbReference type="Proteomes" id="UP000663828">
    <property type="component" value="Unassembled WGS sequence"/>
</dbReference>
<feature type="compositionally biased region" description="Polar residues" evidence="10">
    <location>
        <begin position="319"/>
        <end position="333"/>
    </location>
</feature>
<keyword evidence="13" id="KW-1185">Reference proteome</keyword>
<dbReference type="PANTHER" id="PTHR10071:SF281">
    <property type="entry name" value="BOX A-BINDING FACTOR-RELATED"/>
    <property type="match status" value="1"/>
</dbReference>
<accession>A0A814CFV9</accession>
<evidence type="ECO:0000259" key="11">
    <source>
        <dbReference type="PROSITE" id="PS50114"/>
    </source>
</evidence>
<feature type="region of interest" description="Disordered" evidence="10">
    <location>
        <begin position="301"/>
        <end position="333"/>
    </location>
</feature>
<protein>
    <recommendedName>
        <fullName evidence="11">GATA-type domain-containing protein</fullName>
    </recommendedName>
</protein>
<feature type="region of interest" description="Disordered" evidence="10">
    <location>
        <begin position="258"/>
        <end position="282"/>
    </location>
</feature>